<accession>A0A9W5TUV0</accession>
<protein>
    <submittedName>
        <fullName evidence="1">Uncharacterized protein</fullName>
    </submittedName>
</protein>
<reference evidence="1" key="2">
    <citation type="submission" date="2020-09" db="EMBL/GenBank/DDBJ databases">
        <authorList>
            <person name="Sun Q."/>
            <person name="Zhou Y."/>
        </authorList>
    </citation>
    <scope>NUCLEOTIDE SEQUENCE</scope>
    <source>
        <strain evidence="1">CGMCC 1.15454</strain>
    </source>
</reference>
<organism evidence="1 2">
    <name type="scientific">Lentibacillus populi</name>
    <dbReference type="NCBI Taxonomy" id="1827502"/>
    <lineage>
        <taxon>Bacteria</taxon>
        <taxon>Bacillati</taxon>
        <taxon>Bacillota</taxon>
        <taxon>Bacilli</taxon>
        <taxon>Bacillales</taxon>
        <taxon>Bacillaceae</taxon>
        <taxon>Lentibacillus</taxon>
    </lineage>
</organism>
<dbReference type="Proteomes" id="UP000621492">
    <property type="component" value="Unassembled WGS sequence"/>
</dbReference>
<dbReference type="AlphaFoldDB" id="A0A9W5TUV0"/>
<gene>
    <name evidence="1" type="ORF">GCM10011409_01890</name>
</gene>
<evidence type="ECO:0000313" key="2">
    <source>
        <dbReference type="Proteomes" id="UP000621492"/>
    </source>
</evidence>
<evidence type="ECO:0000313" key="1">
    <source>
        <dbReference type="EMBL" id="GGB28145.1"/>
    </source>
</evidence>
<proteinExistence type="predicted"/>
<sequence>MLRPAKQGGSVLLRKAAVLTEQTTVGDKGNMPLHRGMPTLGAKPVLSRPTFLPKPMLTYRTEAGVAY</sequence>
<dbReference type="EMBL" id="BMJD01000001">
    <property type="protein sequence ID" value="GGB28145.1"/>
    <property type="molecule type" value="Genomic_DNA"/>
</dbReference>
<reference evidence="1" key="1">
    <citation type="journal article" date="2014" name="Int. J. Syst. Evol. Microbiol.">
        <title>Complete genome sequence of Corynebacterium casei LMG S-19264T (=DSM 44701T), isolated from a smear-ripened cheese.</title>
        <authorList>
            <consortium name="US DOE Joint Genome Institute (JGI-PGF)"/>
            <person name="Walter F."/>
            <person name="Albersmeier A."/>
            <person name="Kalinowski J."/>
            <person name="Ruckert C."/>
        </authorList>
    </citation>
    <scope>NUCLEOTIDE SEQUENCE</scope>
    <source>
        <strain evidence="1">CGMCC 1.15454</strain>
    </source>
</reference>
<keyword evidence="2" id="KW-1185">Reference proteome</keyword>
<comment type="caution">
    <text evidence="1">The sequence shown here is derived from an EMBL/GenBank/DDBJ whole genome shotgun (WGS) entry which is preliminary data.</text>
</comment>
<name>A0A9W5TUV0_9BACI</name>